<evidence type="ECO:0000313" key="2">
    <source>
        <dbReference type="EMBL" id="MDQ0454382.1"/>
    </source>
</evidence>
<evidence type="ECO:0000256" key="1">
    <source>
        <dbReference type="SAM" id="MobiDB-lite"/>
    </source>
</evidence>
<sequence length="30" mass="3505">MHMTIARPQQAQLPDHRHRGAFSLTRFAET</sequence>
<dbReference type="Proteomes" id="UP001235269">
    <property type="component" value="Unassembled WGS sequence"/>
</dbReference>
<name>A0ABU0I826_9HYPH</name>
<comment type="caution">
    <text evidence="2">The sequence shown here is derived from an EMBL/GenBank/DDBJ whole genome shotgun (WGS) entry which is preliminary data.</text>
</comment>
<organism evidence="2 3">
    <name type="scientific">Rhizobium paknamense</name>
    <dbReference type="NCBI Taxonomy" id="1206817"/>
    <lineage>
        <taxon>Bacteria</taxon>
        <taxon>Pseudomonadati</taxon>
        <taxon>Pseudomonadota</taxon>
        <taxon>Alphaproteobacteria</taxon>
        <taxon>Hyphomicrobiales</taxon>
        <taxon>Rhizobiaceae</taxon>
        <taxon>Rhizobium/Agrobacterium group</taxon>
        <taxon>Rhizobium</taxon>
    </lineage>
</organism>
<protein>
    <submittedName>
        <fullName evidence="2">Uncharacterized protein</fullName>
    </submittedName>
</protein>
<feature type="region of interest" description="Disordered" evidence="1">
    <location>
        <begin position="1"/>
        <end position="30"/>
    </location>
</feature>
<dbReference type="EMBL" id="JAUSWH010000002">
    <property type="protein sequence ID" value="MDQ0454382.1"/>
    <property type="molecule type" value="Genomic_DNA"/>
</dbReference>
<proteinExistence type="predicted"/>
<reference evidence="2 3" key="1">
    <citation type="submission" date="2023-07" db="EMBL/GenBank/DDBJ databases">
        <title>Genomic Encyclopedia of Type Strains, Phase IV (KMG-IV): sequencing the most valuable type-strain genomes for metagenomic binning, comparative biology and taxonomic classification.</title>
        <authorList>
            <person name="Goeker M."/>
        </authorList>
    </citation>
    <scope>NUCLEOTIDE SEQUENCE [LARGE SCALE GENOMIC DNA]</scope>
    <source>
        <strain evidence="2 3">DSM 100301</strain>
    </source>
</reference>
<gene>
    <name evidence="2" type="ORF">QO005_000709</name>
</gene>
<accession>A0ABU0I826</accession>
<keyword evidence="3" id="KW-1185">Reference proteome</keyword>
<evidence type="ECO:0000313" key="3">
    <source>
        <dbReference type="Proteomes" id="UP001235269"/>
    </source>
</evidence>